<dbReference type="VEuPathDB" id="CryptoDB:Vbra_17957"/>
<feature type="compositionally biased region" description="Low complexity" evidence="1">
    <location>
        <begin position="92"/>
        <end position="112"/>
    </location>
</feature>
<name>A0A0G4GJA7_VITBC</name>
<dbReference type="AlphaFoldDB" id="A0A0G4GJA7"/>
<accession>A0A0G4GJA7</accession>
<gene>
    <name evidence="2" type="ORF">Vbra_17957</name>
</gene>
<feature type="compositionally biased region" description="Low complexity" evidence="1">
    <location>
        <begin position="320"/>
        <end position="331"/>
    </location>
</feature>
<feature type="compositionally biased region" description="Low complexity" evidence="1">
    <location>
        <begin position="292"/>
        <end position="302"/>
    </location>
</feature>
<feature type="region of interest" description="Disordered" evidence="1">
    <location>
        <begin position="1"/>
        <end position="30"/>
    </location>
</feature>
<feature type="region of interest" description="Disordered" evidence="1">
    <location>
        <begin position="170"/>
        <end position="196"/>
    </location>
</feature>
<evidence type="ECO:0000313" key="3">
    <source>
        <dbReference type="Proteomes" id="UP000041254"/>
    </source>
</evidence>
<dbReference type="EMBL" id="CDMY01000688">
    <property type="protein sequence ID" value="CEM29912.1"/>
    <property type="molecule type" value="Genomic_DNA"/>
</dbReference>
<dbReference type="InParanoid" id="A0A0G4GJA7"/>
<dbReference type="Proteomes" id="UP000041254">
    <property type="component" value="Unassembled WGS sequence"/>
</dbReference>
<feature type="region of interest" description="Disordered" evidence="1">
    <location>
        <begin position="92"/>
        <end position="133"/>
    </location>
</feature>
<sequence>DITVALDDNNRGDRTAPADAATRQALADPRSLATREDLARWFEQWAAWRVREGQLEDDPHGVESEYVHMIGEGRYPGFSEVERQQVRLALRGASSAGASAAGTSAAASSSSSQPPYEPAGDPPTDAERGRGASPDADVVVDVAPDADAESDEATEIAVVLWGNSLLRDPDERRRRQGASHTAADQGREESAPSAAPAAAAAAAAAATHTMASRPHEPVLDVAEAIDEAALVTWMKDLLDSRAQERRVHRRAHPLLEALRRVSEGRISPAWSAVLDEQERLEAERASQATTQPSAVPASAPGPSSGPPPATHTYTKPGVRTSSSSSSSSASGGTAAAAAASSASARVEPPSGRPAAQINALTAQPMGAAGAAANMSSGERNEAAHVLGAPQVGSAVPGDHPVGPRQVFALTPPSGISHTTPLPDLRTLTMQPTGAAPSSRPPSPPLFQPADLFDLGAALRSQIVTRTRQQELLGHTAETITSTLLNSVQQHIDKAIRRLGLADVLAFDIEDDLEAGLKVVYVLERGTGEEWRAMGRFLRLAFIYRLTPADATRPLRVSADALPTAAAFQQLPLAMALYKIIGHLLTHRGTSLALQHGNDGIYWIKNEWFRVLPLGDLPGGHGYAEGYKRTDPVIRRFDSFLYPSFSAFLLDHRLGWLYRNLNGGCTDLGTDDRHVIVSGFRPNDTVAAHLIIGYFHINLLTTEAPVADRSQPLDRYPLSRYPVSIGAARRLLRWLEFESVIIDRGIVVR</sequence>
<organism evidence="2 3">
    <name type="scientific">Vitrella brassicaformis (strain CCMP3155)</name>
    <dbReference type="NCBI Taxonomy" id="1169540"/>
    <lineage>
        <taxon>Eukaryota</taxon>
        <taxon>Sar</taxon>
        <taxon>Alveolata</taxon>
        <taxon>Colpodellida</taxon>
        <taxon>Vitrellaceae</taxon>
        <taxon>Vitrella</taxon>
    </lineage>
</organism>
<keyword evidence="3" id="KW-1185">Reference proteome</keyword>
<feature type="region of interest" description="Disordered" evidence="1">
    <location>
        <begin position="390"/>
        <end position="446"/>
    </location>
</feature>
<evidence type="ECO:0000313" key="2">
    <source>
        <dbReference type="EMBL" id="CEM29912.1"/>
    </source>
</evidence>
<feature type="non-terminal residue" evidence="2">
    <location>
        <position position="1"/>
    </location>
</feature>
<proteinExistence type="predicted"/>
<feature type="region of interest" description="Disordered" evidence="1">
    <location>
        <begin position="278"/>
        <end position="331"/>
    </location>
</feature>
<reference evidence="2 3" key="1">
    <citation type="submission" date="2014-11" db="EMBL/GenBank/DDBJ databases">
        <authorList>
            <person name="Zhu J."/>
            <person name="Qi W."/>
            <person name="Song R."/>
        </authorList>
    </citation>
    <scope>NUCLEOTIDE SEQUENCE [LARGE SCALE GENOMIC DNA]</scope>
</reference>
<protein>
    <submittedName>
        <fullName evidence="2">Uncharacterized protein</fullName>
    </submittedName>
</protein>
<evidence type="ECO:0000256" key="1">
    <source>
        <dbReference type="SAM" id="MobiDB-lite"/>
    </source>
</evidence>